<keyword evidence="3" id="KW-0677">Repeat</keyword>
<dbReference type="PANTHER" id="PTHR23301">
    <property type="entry name" value="CHITIN BINDING PERITROPHIN-A"/>
    <property type="match status" value="1"/>
</dbReference>
<feature type="domain" description="Chitin-binding type-2" evidence="7">
    <location>
        <begin position="202"/>
        <end position="244"/>
    </location>
</feature>
<dbReference type="Pfam" id="PF01607">
    <property type="entry name" value="CBM_14"/>
    <property type="match status" value="7"/>
</dbReference>
<dbReference type="VEuPathDB" id="VectorBase:AEPI014465"/>
<evidence type="ECO:0000259" key="7">
    <source>
        <dbReference type="PROSITE" id="PS50940"/>
    </source>
</evidence>
<feature type="domain" description="Chitin-binding type-2" evidence="7">
    <location>
        <begin position="266"/>
        <end position="323"/>
    </location>
</feature>
<dbReference type="Proteomes" id="UP000075885">
    <property type="component" value="Unassembled WGS sequence"/>
</dbReference>
<feature type="chain" id="PRO_5008131962" description="Chitin-binding type-2 domain-containing protein" evidence="6">
    <location>
        <begin position="22"/>
        <end position="437"/>
    </location>
</feature>
<organism evidence="8 9">
    <name type="scientific">Anopheles epiroticus</name>
    <dbReference type="NCBI Taxonomy" id="199890"/>
    <lineage>
        <taxon>Eukaryota</taxon>
        <taxon>Metazoa</taxon>
        <taxon>Ecdysozoa</taxon>
        <taxon>Arthropoda</taxon>
        <taxon>Hexapoda</taxon>
        <taxon>Insecta</taxon>
        <taxon>Pterygota</taxon>
        <taxon>Neoptera</taxon>
        <taxon>Endopterygota</taxon>
        <taxon>Diptera</taxon>
        <taxon>Nematocera</taxon>
        <taxon>Culicoidea</taxon>
        <taxon>Culicidae</taxon>
        <taxon>Anophelinae</taxon>
        <taxon>Anopheles</taxon>
    </lineage>
</organism>
<dbReference type="EnsemblMetazoa" id="AEPI014465-RA">
    <property type="protein sequence ID" value="AEPI014465-PA"/>
    <property type="gene ID" value="AEPI014465"/>
</dbReference>
<evidence type="ECO:0000256" key="4">
    <source>
        <dbReference type="ARBA" id="ARBA00023157"/>
    </source>
</evidence>
<evidence type="ECO:0000256" key="2">
    <source>
        <dbReference type="ARBA" id="ARBA00022729"/>
    </source>
</evidence>
<dbReference type="PANTHER" id="PTHR23301:SF0">
    <property type="entry name" value="CHITIN-BINDING TYPE-2 DOMAIN-CONTAINING PROTEIN-RELATED"/>
    <property type="match status" value="1"/>
</dbReference>
<evidence type="ECO:0000313" key="8">
    <source>
        <dbReference type="EnsemblMetazoa" id="AEPI014465-PA"/>
    </source>
</evidence>
<accession>A0A182PYS3</accession>
<sequence length="437" mass="48234">MQRLWLIVVLVEILVLREAVSNNNRCANRPDGVFINDFTACDAFFTCFRGDAFPGTCPMGFVFNEDAQLCDFPWNVKCLICPESETLEPTFEPIEGECTYYALCIQGIGALRECAPGLQFDQAAKICDLEENVNCETPICPASINPNEPVSVPHPTDCTKYYICFRGTEDERQCAPTLLFNPDTRVCDLEENVVCESGVPSPTSCPPTGIHYVGNPADCVSYFVCLNGEKSTTPTNCASGLIFDITDSVLVYTILFAAVIVSGAERNPCLGIPDGMFVNDFTTCEGYFLCLGEVPTHAQCPPGFYFNEGQQLCDFPQNVFCHVCNQQNGVQLFPHPTNCDQFITCSNGISFVGNCKAGETYDVVLQACKSEIRVDCERLRCPEVDNPNVVVFIPGIQSCDEYFLCQAGTPIQRFCAPGLHWNRVAERCDFPELAQCP</sequence>
<dbReference type="SUPFAM" id="SSF57625">
    <property type="entry name" value="Invertebrate chitin-binding proteins"/>
    <property type="match status" value="7"/>
</dbReference>
<dbReference type="GO" id="GO:0008061">
    <property type="term" value="F:chitin binding"/>
    <property type="evidence" value="ECO:0007669"/>
    <property type="project" value="UniProtKB-KW"/>
</dbReference>
<keyword evidence="9" id="KW-1185">Reference proteome</keyword>
<feature type="domain" description="Chitin-binding type-2" evidence="7">
    <location>
        <begin position="81"/>
        <end position="135"/>
    </location>
</feature>
<evidence type="ECO:0000256" key="3">
    <source>
        <dbReference type="ARBA" id="ARBA00022737"/>
    </source>
</evidence>
<keyword evidence="4" id="KW-1015">Disulfide bond</keyword>
<dbReference type="InterPro" id="IPR036508">
    <property type="entry name" value="Chitin-bd_dom_sf"/>
</dbReference>
<dbReference type="PROSITE" id="PS50940">
    <property type="entry name" value="CHIT_BIND_II"/>
    <property type="match status" value="7"/>
</dbReference>
<keyword evidence="5" id="KW-0325">Glycoprotein</keyword>
<dbReference type="Gene3D" id="2.170.140.10">
    <property type="entry name" value="Chitin binding domain"/>
    <property type="match status" value="7"/>
</dbReference>
<dbReference type="SMART" id="SM00494">
    <property type="entry name" value="ChtBD2"/>
    <property type="match status" value="7"/>
</dbReference>
<evidence type="ECO:0000256" key="1">
    <source>
        <dbReference type="ARBA" id="ARBA00022669"/>
    </source>
</evidence>
<keyword evidence="2 6" id="KW-0732">Signal</keyword>
<feature type="domain" description="Chitin-binding type-2" evidence="7">
    <location>
        <begin position="137"/>
        <end position="197"/>
    </location>
</feature>
<reference evidence="9" key="1">
    <citation type="submission" date="2013-03" db="EMBL/GenBank/DDBJ databases">
        <title>The Genome Sequence of Anopheles epiroticus epiroticus2.</title>
        <authorList>
            <consortium name="The Broad Institute Genomics Platform"/>
            <person name="Neafsey D.E."/>
            <person name="Howell P."/>
            <person name="Walker B."/>
            <person name="Young S.K."/>
            <person name="Zeng Q."/>
            <person name="Gargeya S."/>
            <person name="Fitzgerald M."/>
            <person name="Haas B."/>
            <person name="Abouelleil A."/>
            <person name="Allen A.W."/>
            <person name="Alvarado L."/>
            <person name="Arachchi H.M."/>
            <person name="Berlin A.M."/>
            <person name="Chapman S.B."/>
            <person name="Gainer-Dewar J."/>
            <person name="Goldberg J."/>
            <person name="Griggs A."/>
            <person name="Gujja S."/>
            <person name="Hansen M."/>
            <person name="Howarth C."/>
            <person name="Imamovic A."/>
            <person name="Ireland A."/>
            <person name="Larimer J."/>
            <person name="McCowan C."/>
            <person name="Murphy C."/>
            <person name="Pearson M."/>
            <person name="Poon T.W."/>
            <person name="Priest M."/>
            <person name="Roberts A."/>
            <person name="Saif S."/>
            <person name="Shea T."/>
            <person name="Sisk P."/>
            <person name="Sykes S."/>
            <person name="Wortman J."/>
            <person name="Nusbaum C."/>
            <person name="Birren B."/>
        </authorList>
    </citation>
    <scope>NUCLEOTIDE SEQUENCE [LARGE SCALE GENOMIC DNA]</scope>
    <source>
        <strain evidence="9">Epiroticus2</strain>
    </source>
</reference>
<evidence type="ECO:0000256" key="6">
    <source>
        <dbReference type="SAM" id="SignalP"/>
    </source>
</evidence>
<keyword evidence="1" id="KW-0147">Chitin-binding</keyword>
<dbReference type="AlphaFoldDB" id="A0A182PYS3"/>
<evidence type="ECO:0000313" key="9">
    <source>
        <dbReference type="Proteomes" id="UP000075885"/>
    </source>
</evidence>
<dbReference type="GO" id="GO:0005576">
    <property type="term" value="C:extracellular region"/>
    <property type="evidence" value="ECO:0007669"/>
    <property type="project" value="InterPro"/>
</dbReference>
<feature type="signal peptide" evidence="6">
    <location>
        <begin position="1"/>
        <end position="21"/>
    </location>
</feature>
<evidence type="ECO:0000256" key="5">
    <source>
        <dbReference type="ARBA" id="ARBA00023180"/>
    </source>
</evidence>
<feature type="domain" description="Chitin-binding type-2" evidence="7">
    <location>
        <begin position="23"/>
        <end position="80"/>
    </location>
</feature>
<feature type="domain" description="Chitin-binding type-2" evidence="7">
    <location>
        <begin position="324"/>
        <end position="376"/>
    </location>
</feature>
<reference evidence="8" key="2">
    <citation type="submission" date="2020-05" db="UniProtKB">
        <authorList>
            <consortium name="EnsemblMetazoa"/>
        </authorList>
    </citation>
    <scope>IDENTIFICATION</scope>
    <source>
        <strain evidence="8">Epiroticus2</strain>
    </source>
</reference>
<proteinExistence type="predicted"/>
<feature type="domain" description="Chitin-binding type-2" evidence="7">
    <location>
        <begin position="378"/>
        <end position="437"/>
    </location>
</feature>
<dbReference type="InterPro" id="IPR002557">
    <property type="entry name" value="Chitin-bd_dom"/>
</dbReference>
<dbReference type="InterPro" id="IPR051940">
    <property type="entry name" value="Chitin_bind-dev_reg"/>
</dbReference>
<protein>
    <recommendedName>
        <fullName evidence="7">Chitin-binding type-2 domain-containing protein</fullName>
    </recommendedName>
</protein>
<name>A0A182PYS3_9DIPT</name>